<evidence type="ECO:0000313" key="1">
    <source>
        <dbReference type="EMBL" id="KAF4675607.1"/>
    </source>
</evidence>
<reference evidence="1 2" key="1">
    <citation type="submission" date="2020-04" db="EMBL/GenBank/DDBJ databases">
        <title>Perkinsus chesapeaki whole genome sequence.</title>
        <authorList>
            <person name="Bogema D.R."/>
        </authorList>
    </citation>
    <scope>NUCLEOTIDE SEQUENCE [LARGE SCALE GENOMIC DNA]</scope>
    <source>
        <strain evidence="1">ATCC PRA-425</strain>
    </source>
</reference>
<accession>A0A7J6MW90</accession>
<dbReference type="AlphaFoldDB" id="A0A7J6MW90"/>
<comment type="caution">
    <text evidence="1">The sequence shown here is derived from an EMBL/GenBank/DDBJ whole genome shotgun (WGS) entry which is preliminary data.</text>
</comment>
<dbReference type="EMBL" id="JAAPAO010000045">
    <property type="protein sequence ID" value="KAF4675607.1"/>
    <property type="molecule type" value="Genomic_DNA"/>
</dbReference>
<dbReference type="Proteomes" id="UP000591131">
    <property type="component" value="Unassembled WGS sequence"/>
</dbReference>
<sequence length="187" mass="21182">MANATTHDIDLWGYYRSEDLVGKFVPEMWFIGENNVDITVAHNDTEVTEPIYASFVMSRGGGKISMSFSKVHYGQLHRDFPDILIDISFTDIVYDPKANTLTMAVNKTTCGRSRITLKHERKVGGYFHNVKDFGNKIIFNPAFWGEDDSGLYLGFDNQHLKTAMTVKHTISSDWFDTAAGVLWQLTS</sequence>
<name>A0A7J6MW90_PERCH</name>
<proteinExistence type="predicted"/>
<gene>
    <name evidence="1" type="ORF">FOL47_007559</name>
</gene>
<evidence type="ECO:0000313" key="2">
    <source>
        <dbReference type="Proteomes" id="UP000591131"/>
    </source>
</evidence>
<protein>
    <submittedName>
        <fullName evidence="1">Uncharacterized protein</fullName>
    </submittedName>
</protein>
<organism evidence="1 2">
    <name type="scientific">Perkinsus chesapeaki</name>
    <name type="common">Clam parasite</name>
    <name type="synonym">Perkinsus andrewsi</name>
    <dbReference type="NCBI Taxonomy" id="330153"/>
    <lineage>
        <taxon>Eukaryota</taxon>
        <taxon>Sar</taxon>
        <taxon>Alveolata</taxon>
        <taxon>Perkinsozoa</taxon>
        <taxon>Perkinsea</taxon>
        <taxon>Perkinsida</taxon>
        <taxon>Perkinsidae</taxon>
        <taxon>Perkinsus</taxon>
    </lineage>
</organism>
<keyword evidence="2" id="KW-1185">Reference proteome</keyword>